<organism evidence="2 3">
    <name type="scientific">Zophobihabitans entericus</name>
    <dbReference type="NCBI Taxonomy" id="1635327"/>
    <lineage>
        <taxon>Bacteria</taxon>
        <taxon>Pseudomonadati</taxon>
        <taxon>Pseudomonadota</taxon>
        <taxon>Gammaproteobacteria</taxon>
        <taxon>Orbales</taxon>
        <taxon>Orbaceae</taxon>
        <taxon>Zophobihabitans</taxon>
    </lineage>
</organism>
<evidence type="ECO:0000313" key="2">
    <source>
        <dbReference type="EMBL" id="QIQ21960.1"/>
    </source>
</evidence>
<dbReference type="PANTHER" id="PTHR30121:SF6">
    <property type="entry name" value="SLR6007 PROTEIN"/>
    <property type="match status" value="1"/>
</dbReference>
<evidence type="ECO:0000313" key="3">
    <source>
        <dbReference type="Proteomes" id="UP000501168"/>
    </source>
</evidence>
<dbReference type="Gene3D" id="3.40.50.300">
    <property type="entry name" value="P-loop containing nucleotide triphosphate hydrolases"/>
    <property type="match status" value="2"/>
</dbReference>
<dbReference type="EMBL" id="CP050253">
    <property type="protein sequence ID" value="QIQ21960.1"/>
    <property type="molecule type" value="Genomic_DNA"/>
</dbReference>
<accession>A0A6G9IEE7</accession>
<dbReference type="SUPFAM" id="SSF52540">
    <property type="entry name" value="P-loop containing nucleoside triphosphate hydrolases"/>
    <property type="match status" value="1"/>
</dbReference>
<dbReference type="Proteomes" id="UP000501168">
    <property type="component" value="Chromosome"/>
</dbReference>
<dbReference type="InterPro" id="IPR051162">
    <property type="entry name" value="T4SS_component"/>
</dbReference>
<dbReference type="InterPro" id="IPR027417">
    <property type="entry name" value="P-loop_NTPase"/>
</dbReference>
<dbReference type="InParanoid" id="A0A6G9IEE7"/>
<reference evidence="2 3" key="1">
    <citation type="submission" date="2020-03" db="EMBL/GenBank/DDBJ databases">
        <title>Complete genome sequence of Orbus sp. IPMB12 (BCRC 80908).</title>
        <authorList>
            <person name="Lo W.-S."/>
            <person name="Chang T.-H."/>
            <person name="Kuo C.-H."/>
        </authorList>
    </citation>
    <scope>NUCLEOTIDE SEQUENCE [LARGE SCALE GENOMIC DNA]</scope>
    <source>
        <strain evidence="2 3">IPMB12</strain>
    </source>
</reference>
<dbReference type="KEGG" id="orb:IPMB12_09865"/>
<protein>
    <submittedName>
        <fullName evidence="2">DUF853 domain-containing protein</fullName>
    </submittedName>
</protein>
<dbReference type="Pfam" id="PF05872">
    <property type="entry name" value="HerA_C"/>
    <property type="match status" value="1"/>
</dbReference>
<name>A0A6G9IEE7_9GAMM</name>
<dbReference type="InterPro" id="IPR033186">
    <property type="entry name" value="HerA_C"/>
</dbReference>
<dbReference type="PANTHER" id="PTHR30121">
    <property type="entry name" value="UNCHARACTERIZED PROTEIN YJGR-RELATED"/>
    <property type="match status" value="1"/>
</dbReference>
<evidence type="ECO:0000259" key="1">
    <source>
        <dbReference type="Pfam" id="PF05872"/>
    </source>
</evidence>
<feature type="domain" description="Helicase HerA-like C-terminal" evidence="1">
    <location>
        <begin position="5"/>
        <end position="502"/>
    </location>
</feature>
<sequence>MAEPLIIAKSQGKDLVILPALANRHGLITGATGTGKTVTLQKMAESFSKIGVPVFLADVKGDLTGVGVEGVLSDKLKSRLEGIGVTDWQAGSSPIELWDVFGEKGHPVRATISDIGPLLLARLLNLNEVQSGILQLVFKIADDNGLLLLDFKDLRTMVQYVGENAKKFTTEYGNISSASIGAIQRSLLSLEQQGAEHFLGEPMLDIKDLMRCDAEGKGVINILAADKLYNLPKLYSVFLLWLLSELFENLPEVGDPEKPKIVFFFDEAHLLFSDITPVLLQKIEQVVRLIRSKGVGVYFVTQNPTDIPESVLGQLGNRVQHALRAFTPKDQKAVRAAAQTMRANPALNTEQAITELGVGEALISFLDEKGRPTIVERGSIIAPDSRMGPMTSDESNGVINHSALYGKYEDEVDRESAFEILKAGFQVPGTEVTSTKEAAKKEVQVEEDSGGLFGALNKLLFGSKGPRGGQKDGLVQTATKTATRQIANQIGRKISRGILGGLMK</sequence>
<keyword evidence="3" id="KW-1185">Reference proteome</keyword>
<gene>
    <name evidence="2" type="ORF">IPMB12_09865</name>
</gene>
<dbReference type="AlphaFoldDB" id="A0A6G9IEE7"/>
<dbReference type="RefSeq" id="WP_166917257.1">
    <property type="nucleotide sequence ID" value="NZ_CP050253.1"/>
</dbReference>
<proteinExistence type="predicted"/>
<dbReference type="FunCoup" id="A0A6G9IEE7">
    <property type="interactions" value="6"/>
</dbReference>